<dbReference type="HOGENOM" id="CLU_741946_0_0_1"/>
<dbReference type="RefSeq" id="XP_009219528.1">
    <property type="nucleotide sequence ID" value="XM_009221264.1"/>
</dbReference>
<dbReference type="STRING" id="644352.J3NQC7"/>
<reference evidence="3" key="2">
    <citation type="submission" date="2010-07" db="EMBL/GenBank/DDBJ databases">
        <authorList>
            <consortium name="The Broad Institute Genome Sequencing Platform"/>
            <consortium name="Broad Institute Genome Sequencing Center for Infectious Disease"/>
            <person name="Ma L.-J."/>
            <person name="Dead R."/>
            <person name="Young S."/>
            <person name="Zeng Q."/>
            <person name="Koehrsen M."/>
            <person name="Alvarado L."/>
            <person name="Berlin A."/>
            <person name="Chapman S.B."/>
            <person name="Chen Z."/>
            <person name="Freedman E."/>
            <person name="Gellesch M."/>
            <person name="Goldberg J."/>
            <person name="Griggs A."/>
            <person name="Gujja S."/>
            <person name="Heilman E.R."/>
            <person name="Heiman D."/>
            <person name="Hepburn T."/>
            <person name="Howarth C."/>
            <person name="Jen D."/>
            <person name="Larson L."/>
            <person name="Mehta T."/>
            <person name="Neiman D."/>
            <person name="Pearson M."/>
            <person name="Roberts A."/>
            <person name="Saif S."/>
            <person name="Shea T."/>
            <person name="Shenoy N."/>
            <person name="Sisk P."/>
            <person name="Stolte C."/>
            <person name="Sykes S."/>
            <person name="Walk T."/>
            <person name="White J."/>
            <person name="Yandava C."/>
            <person name="Haas B."/>
            <person name="Nusbaum C."/>
            <person name="Birren B."/>
        </authorList>
    </citation>
    <scope>NUCLEOTIDE SEQUENCE</scope>
    <source>
        <strain evidence="3">R3-111a-1</strain>
    </source>
</reference>
<feature type="region of interest" description="Disordered" evidence="1">
    <location>
        <begin position="34"/>
        <end position="65"/>
    </location>
</feature>
<dbReference type="EnsemblFungi" id="EJT78383">
    <property type="protein sequence ID" value="EJT78383"/>
    <property type="gene ID" value="GGTG_03484"/>
</dbReference>
<protein>
    <recommendedName>
        <fullName evidence="2">DUF7730 domain-containing protein</fullName>
    </recommendedName>
</protein>
<dbReference type="InterPro" id="IPR056632">
    <property type="entry name" value="DUF7730"/>
</dbReference>
<accession>J3NQC7</accession>
<reference evidence="3" key="3">
    <citation type="submission" date="2010-09" db="EMBL/GenBank/DDBJ databases">
        <title>Annotation of Gaeumannomyces graminis var. tritici R3-111a-1.</title>
        <authorList>
            <consortium name="The Broad Institute Genome Sequencing Platform"/>
            <person name="Ma L.-J."/>
            <person name="Dead R."/>
            <person name="Young S.K."/>
            <person name="Zeng Q."/>
            <person name="Gargeya S."/>
            <person name="Fitzgerald M."/>
            <person name="Haas B."/>
            <person name="Abouelleil A."/>
            <person name="Alvarado L."/>
            <person name="Arachchi H.M."/>
            <person name="Berlin A."/>
            <person name="Brown A."/>
            <person name="Chapman S.B."/>
            <person name="Chen Z."/>
            <person name="Dunbar C."/>
            <person name="Freedman E."/>
            <person name="Gearin G."/>
            <person name="Gellesch M."/>
            <person name="Goldberg J."/>
            <person name="Griggs A."/>
            <person name="Gujja S."/>
            <person name="Heiman D."/>
            <person name="Howarth C."/>
            <person name="Larson L."/>
            <person name="Lui A."/>
            <person name="MacDonald P.J.P."/>
            <person name="Mehta T."/>
            <person name="Montmayeur A."/>
            <person name="Murphy C."/>
            <person name="Neiman D."/>
            <person name="Pearson M."/>
            <person name="Priest M."/>
            <person name="Roberts A."/>
            <person name="Saif S."/>
            <person name="Shea T."/>
            <person name="Shenoy N."/>
            <person name="Sisk P."/>
            <person name="Stolte C."/>
            <person name="Sykes S."/>
            <person name="Yandava C."/>
            <person name="Wortman J."/>
            <person name="Nusbaum C."/>
            <person name="Birren B."/>
        </authorList>
    </citation>
    <scope>NUCLEOTIDE SEQUENCE</scope>
    <source>
        <strain evidence="3">R3-111a-1</strain>
    </source>
</reference>
<reference evidence="5" key="1">
    <citation type="submission" date="2010-07" db="EMBL/GenBank/DDBJ databases">
        <title>The genome sequence of Gaeumannomyces graminis var. tritici strain R3-111a-1.</title>
        <authorList>
            <consortium name="The Broad Institute Genome Sequencing Platform"/>
            <person name="Ma L.-J."/>
            <person name="Dead R."/>
            <person name="Young S."/>
            <person name="Zeng Q."/>
            <person name="Koehrsen M."/>
            <person name="Alvarado L."/>
            <person name="Berlin A."/>
            <person name="Chapman S.B."/>
            <person name="Chen Z."/>
            <person name="Freedman E."/>
            <person name="Gellesch M."/>
            <person name="Goldberg J."/>
            <person name="Griggs A."/>
            <person name="Gujja S."/>
            <person name="Heilman E.R."/>
            <person name="Heiman D."/>
            <person name="Hepburn T."/>
            <person name="Howarth C."/>
            <person name="Jen D."/>
            <person name="Larson L."/>
            <person name="Mehta T."/>
            <person name="Neiman D."/>
            <person name="Pearson M."/>
            <person name="Roberts A."/>
            <person name="Saif S."/>
            <person name="Shea T."/>
            <person name="Shenoy N."/>
            <person name="Sisk P."/>
            <person name="Stolte C."/>
            <person name="Sykes S."/>
            <person name="Walk T."/>
            <person name="White J."/>
            <person name="Yandava C."/>
            <person name="Haas B."/>
            <person name="Nusbaum C."/>
            <person name="Birren B."/>
        </authorList>
    </citation>
    <scope>NUCLEOTIDE SEQUENCE [LARGE SCALE GENOMIC DNA]</scope>
    <source>
        <strain evidence="5">R3-111a-1</strain>
    </source>
</reference>
<keyword evidence="5" id="KW-1185">Reference proteome</keyword>
<dbReference type="EMBL" id="GL385396">
    <property type="protein sequence ID" value="EJT78383.1"/>
    <property type="molecule type" value="Genomic_DNA"/>
</dbReference>
<evidence type="ECO:0000259" key="2">
    <source>
        <dbReference type="Pfam" id="PF24864"/>
    </source>
</evidence>
<dbReference type="VEuPathDB" id="FungiDB:GGTG_03484"/>
<dbReference type="Proteomes" id="UP000006039">
    <property type="component" value="Unassembled WGS sequence"/>
</dbReference>
<dbReference type="OrthoDB" id="4757095at2759"/>
<evidence type="ECO:0000313" key="3">
    <source>
        <dbReference type="EMBL" id="EJT78383.1"/>
    </source>
</evidence>
<reference evidence="4" key="4">
    <citation type="journal article" date="2015" name="G3 (Bethesda)">
        <title>Genome sequences of three phytopathogenic species of the Magnaporthaceae family of fungi.</title>
        <authorList>
            <person name="Okagaki L.H."/>
            <person name="Nunes C.C."/>
            <person name="Sailsbery J."/>
            <person name="Clay B."/>
            <person name="Brown D."/>
            <person name="John T."/>
            <person name="Oh Y."/>
            <person name="Young N."/>
            <person name="Fitzgerald M."/>
            <person name="Haas B.J."/>
            <person name="Zeng Q."/>
            <person name="Young S."/>
            <person name="Adiconis X."/>
            <person name="Fan L."/>
            <person name="Levin J.Z."/>
            <person name="Mitchell T.K."/>
            <person name="Okubara P.A."/>
            <person name="Farman M.L."/>
            <person name="Kohn L.M."/>
            <person name="Birren B."/>
            <person name="Ma L.-J."/>
            <person name="Dean R.A."/>
        </authorList>
    </citation>
    <scope>NUCLEOTIDE SEQUENCE</scope>
    <source>
        <strain evidence="4">R3-111a-1</strain>
    </source>
</reference>
<proteinExistence type="predicted"/>
<dbReference type="AlphaFoldDB" id="J3NQC7"/>
<dbReference type="PANTHER" id="PTHR38790">
    <property type="entry name" value="2EXR DOMAIN-CONTAINING PROTEIN-RELATED"/>
    <property type="match status" value="1"/>
</dbReference>
<reference evidence="4" key="5">
    <citation type="submission" date="2018-04" db="UniProtKB">
        <authorList>
            <consortium name="EnsemblFungi"/>
        </authorList>
    </citation>
    <scope>IDENTIFICATION</scope>
    <source>
        <strain evidence="4">R3-111a-1</strain>
    </source>
</reference>
<gene>
    <name evidence="4" type="primary">20343942</name>
    <name evidence="3" type="ORF">GGTG_03484</name>
</gene>
<dbReference type="eggNOG" id="ENOG502TDAT">
    <property type="taxonomic scope" value="Eukaryota"/>
</dbReference>
<dbReference type="Pfam" id="PF24864">
    <property type="entry name" value="DUF7730"/>
    <property type="match status" value="1"/>
</dbReference>
<organism evidence="3">
    <name type="scientific">Gaeumannomyces tritici (strain R3-111a-1)</name>
    <name type="common">Wheat and barley take-all root rot fungus</name>
    <name type="synonym">Gaeumannomyces graminis var. tritici</name>
    <dbReference type="NCBI Taxonomy" id="644352"/>
    <lineage>
        <taxon>Eukaryota</taxon>
        <taxon>Fungi</taxon>
        <taxon>Dikarya</taxon>
        <taxon>Ascomycota</taxon>
        <taxon>Pezizomycotina</taxon>
        <taxon>Sordariomycetes</taxon>
        <taxon>Sordariomycetidae</taxon>
        <taxon>Magnaporthales</taxon>
        <taxon>Magnaporthaceae</taxon>
        <taxon>Gaeumannomyces</taxon>
    </lineage>
</organism>
<sequence>MAIPRRRWHFLLPQAAMRKLASFRDRTGRRRIEARIADASPFDTDPHADPADPPPTAAPDATQQSQDCVAKAERKEVVPAAKTSDELESRADPQLSALFFSRLPPEVRRLIYIEVFRAFTDGSRRIHVSAEDNHGAVSFAPCILDHSHPQQDQAGGGAPRGPLTMGNVNERNILVDANVHANGGRDPAHWWWWRWSLRLRWGDHMDCVSRAVGSPPGPGPRPAAMEGTAPLRAMFLTCNRMYTESITTLFETTAFLFKSSTDAARFLKILPHRYTHLIRFIEFNFIYDKDCLYLQPIEPVHPRITFAAAKETPAVGIAVWNNLVGALASAVPELSNLKVFIGAKPTADKEEFLEAFETVGWRPRNLQLRFRDE</sequence>
<evidence type="ECO:0000256" key="1">
    <source>
        <dbReference type="SAM" id="MobiDB-lite"/>
    </source>
</evidence>
<feature type="domain" description="DUF7730" evidence="2">
    <location>
        <begin position="233"/>
        <end position="343"/>
    </location>
</feature>
<evidence type="ECO:0000313" key="4">
    <source>
        <dbReference type="EnsemblFungi" id="EJT78383"/>
    </source>
</evidence>
<dbReference type="GeneID" id="20343942"/>
<evidence type="ECO:0000313" key="5">
    <source>
        <dbReference type="Proteomes" id="UP000006039"/>
    </source>
</evidence>
<name>J3NQC7_GAET3</name>